<name>A0ABQ8T3T2_PERAM</name>
<accession>A0ABQ8T3T2</accession>
<comment type="caution">
    <text evidence="2">The sequence shown here is derived from an EMBL/GenBank/DDBJ whole genome shotgun (WGS) entry which is preliminary data.</text>
</comment>
<keyword evidence="1" id="KW-0472">Membrane</keyword>
<protein>
    <submittedName>
        <fullName evidence="2">Uncharacterized protein</fullName>
    </submittedName>
</protein>
<evidence type="ECO:0000313" key="2">
    <source>
        <dbReference type="EMBL" id="KAJ4441145.1"/>
    </source>
</evidence>
<feature type="transmembrane region" description="Helical" evidence="1">
    <location>
        <begin position="39"/>
        <end position="57"/>
    </location>
</feature>
<evidence type="ECO:0000313" key="3">
    <source>
        <dbReference type="Proteomes" id="UP001148838"/>
    </source>
</evidence>
<keyword evidence="1" id="KW-1133">Transmembrane helix</keyword>
<keyword evidence="3" id="KW-1185">Reference proteome</keyword>
<reference evidence="2 3" key="1">
    <citation type="journal article" date="2022" name="Allergy">
        <title>Genome assembly and annotation of Periplaneta americana reveal a comprehensive cockroach allergen profile.</title>
        <authorList>
            <person name="Wang L."/>
            <person name="Xiong Q."/>
            <person name="Saelim N."/>
            <person name="Wang L."/>
            <person name="Nong W."/>
            <person name="Wan A.T."/>
            <person name="Shi M."/>
            <person name="Liu X."/>
            <person name="Cao Q."/>
            <person name="Hui J.H.L."/>
            <person name="Sookrung N."/>
            <person name="Leung T.F."/>
            <person name="Tungtrongchitr A."/>
            <person name="Tsui S.K.W."/>
        </authorList>
    </citation>
    <scope>NUCLEOTIDE SEQUENCE [LARGE SCALE GENOMIC DNA]</scope>
    <source>
        <strain evidence="2">PWHHKU_190912</strain>
    </source>
</reference>
<sequence length="83" mass="8471">MAGLCEGGNEPPGSLKAIIGSPVANVTDVYLVVDETADVASVDIVMLVCALLLLALVHVQAAKVYLLDDGVEDQGEACVAAVF</sequence>
<keyword evidence="1" id="KW-0812">Transmembrane</keyword>
<dbReference type="Proteomes" id="UP001148838">
    <property type="component" value="Unassembled WGS sequence"/>
</dbReference>
<evidence type="ECO:0000256" key="1">
    <source>
        <dbReference type="SAM" id="Phobius"/>
    </source>
</evidence>
<proteinExistence type="predicted"/>
<gene>
    <name evidence="2" type="ORF">ANN_10995</name>
</gene>
<organism evidence="2 3">
    <name type="scientific">Periplaneta americana</name>
    <name type="common">American cockroach</name>
    <name type="synonym">Blatta americana</name>
    <dbReference type="NCBI Taxonomy" id="6978"/>
    <lineage>
        <taxon>Eukaryota</taxon>
        <taxon>Metazoa</taxon>
        <taxon>Ecdysozoa</taxon>
        <taxon>Arthropoda</taxon>
        <taxon>Hexapoda</taxon>
        <taxon>Insecta</taxon>
        <taxon>Pterygota</taxon>
        <taxon>Neoptera</taxon>
        <taxon>Polyneoptera</taxon>
        <taxon>Dictyoptera</taxon>
        <taxon>Blattodea</taxon>
        <taxon>Blattoidea</taxon>
        <taxon>Blattidae</taxon>
        <taxon>Blattinae</taxon>
        <taxon>Periplaneta</taxon>
    </lineage>
</organism>
<dbReference type="EMBL" id="JAJSOF020000015">
    <property type="protein sequence ID" value="KAJ4441145.1"/>
    <property type="molecule type" value="Genomic_DNA"/>
</dbReference>